<evidence type="ECO:0000313" key="3">
    <source>
        <dbReference type="Proteomes" id="UP000619260"/>
    </source>
</evidence>
<protein>
    <submittedName>
        <fullName evidence="2">Oxidoreductase</fullName>
    </submittedName>
</protein>
<evidence type="ECO:0000313" key="2">
    <source>
        <dbReference type="EMBL" id="GIJ44385.1"/>
    </source>
</evidence>
<dbReference type="Pfam" id="PF00248">
    <property type="entry name" value="Aldo_ket_red"/>
    <property type="match status" value="1"/>
</dbReference>
<dbReference type="Gene3D" id="3.20.20.100">
    <property type="entry name" value="NADP-dependent oxidoreductase domain"/>
    <property type="match status" value="1"/>
</dbReference>
<name>A0A8J3YI45_9ACTN</name>
<dbReference type="SUPFAM" id="SSF51430">
    <property type="entry name" value="NAD(P)-linked oxidoreductase"/>
    <property type="match status" value="1"/>
</dbReference>
<dbReference type="PANTHER" id="PTHR42686">
    <property type="entry name" value="GH17980P-RELATED"/>
    <property type="match status" value="1"/>
</dbReference>
<reference evidence="2" key="1">
    <citation type="submission" date="2021-01" db="EMBL/GenBank/DDBJ databases">
        <title>Whole genome shotgun sequence of Virgisporangium aliadipatigenens NBRC 105644.</title>
        <authorList>
            <person name="Komaki H."/>
            <person name="Tamura T."/>
        </authorList>
    </citation>
    <scope>NUCLEOTIDE SEQUENCE</scope>
    <source>
        <strain evidence="2">NBRC 105644</strain>
    </source>
</reference>
<dbReference type="InterPro" id="IPR036812">
    <property type="entry name" value="NAD(P)_OxRdtase_dom_sf"/>
</dbReference>
<evidence type="ECO:0000259" key="1">
    <source>
        <dbReference type="Pfam" id="PF00248"/>
    </source>
</evidence>
<gene>
    <name evidence="2" type="ORF">Val02_12710</name>
</gene>
<proteinExistence type="predicted"/>
<comment type="caution">
    <text evidence="2">The sequence shown here is derived from an EMBL/GenBank/DDBJ whole genome shotgun (WGS) entry which is preliminary data.</text>
</comment>
<keyword evidence="3" id="KW-1185">Reference proteome</keyword>
<dbReference type="PANTHER" id="PTHR42686:SF1">
    <property type="entry name" value="GH17980P-RELATED"/>
    <property type="match status" value="1"/>
</dbReference>
<feature type="domain" description="NADP-dependent oxidoreductase" evidence="1">
    <location>
        <begin position="14"/>
        <end position="314"/>
    </location>
</feature>
<sequence length="317" mass="34188">MRTRPGPHGLALTELGLGTGPLGNLYEAITEARAAETVAAAWDAGIRHFDTAPHYGIGLAERRLGRWLAGVPREEYVLSTKAGRILEPNPERDPGPDPGGFVVPATHVRRYDLSRDGIRRSLEESLQRLGVDRVDVLYLHDPDGREDEALRTAFPAMVELRREGTVRAIGAGMNHVGPLARFIRESDLDVILSAGRLTLLDRGAEPELLPLARERGVSVVIGGAYNSGILATPRPRPDARFGYRPADDAVLRRASALADVCEQAGVDLPTAALGFPLAHPEVASVLVGARSPAEVREAVDRWSTPVPPDLYARLAPS</sequence>
<dbReference type="CDD" id="cd19152">
    <property type="entry name" value="AKR_AKR15A"/>
    <property type="match status" value="1"/>
</dbReference>
<dbReference type="EMBL" id="BOPF01000003">
    <property type="protein sequence ID" value="GIJ44385.1"/>
    <property type="molecule type" value="Genomic_DNA"/>
</dbReference>
<organism evidence="2 3">
    <name type="scientific">Virgisporangium aliadipatigenens</name>
    <dbReference type="NCBI Taxonomy" id="741659"/>
    <lineage>
        <taxon>Bacteria</taxon>
        <taxon>Bacillati</taxon>
        <taxon>Actinomycetota</taxon>
        <taxon>Actinomycetes</taxon>
        <taxon>Micromonosporales</taxon>
        <taxon>Micromonosporaceae</taxon>
        <taxon>Virgisporangium</taxon>
    </lineage>
</organism>
<dbReference type="RefSeq" id="WP_203897930.1">
    <property type="nucleotide sequence ID" value="NZ_BOPF01000003.1"/>
</dbReference>
<dbReference type="InterPro" id="IPR020471">
    <property type="entry name" value="AKR"/>
</dbReference>
<dbReference type="AlphaFoldDB" id="A0A8J3YI45"/>
<dbReference type="InterPro" id="IPR023210">
    <property type="entry name" value="NADP_OxRdtase_dom"/>
</dbReference>
<dbReference type="GO" id="GO:0016491">
    <property type="term" value="F:oxidoreductase activity"/>
    <property type="evidence" value="ECO:0007669"/>
    <property type="project" value="InterPro"/>
</dbReference>
<accession>A0A8J3YI45</accession>
<dbReference type="GO" id="GO:0005829">
    <property type="term" value="C:cytosol"/>
    <property type="evidence" value="ECO:0007669"/>
    <property type="project" value="TreeGrafter"/>
</dbReference>
<dbReference type="Proteomes" id="UP000619260">
    <property type="component" value="Unassembled WGS sequence"/>
</dbReference>